<accession>A0A955DZ60</accession>
<reference evidence="2" key="2">
    <citation type="journal article" date="2021" name="Microbiome">
        <title>Successional dynamics and alternative stable states in a saline activated sludge microbial community over 9 years.</title>
        <authorList>
            <person name="Wang Y."/>
            <person name="Ye J."/>
            <person name="Ju F."/>
            <person name="Liu L."/>
            <person name="Boyd J.A."/>
            <person name="Deng Y."/>
            <person name="Parks D.H."/>
            <person name="Jiang X."/>
            <person name="Yin X."/>
            <person name="Woodcroft B.J."/>
            <person name="Tyson G.W."/>
            <person name="Hugenholtz P."/>
            <person name="Polz M.F."/>
            <person name="Zhang T."/>
        </authorList>
    </citation>
    <scope>NUCLEOTIDE SEQUENCE</scope>
    <source>
        <strain evidence="2">HKST-UBA80</strain>
    </source>
</reference>
<dbReference type="Proteomes" id="UP000714817">
    <property type="component" value="Unassembled WGS sequence"/>
</dbReference>
<feature type="transmembrane region" description="Helical" evidence="1">
    <location>
        <begin position="20"/>
        <end position="43"/>
    </location>
</feature>
<dbReference type="EMBL" id="JAGQNY010000002">
    <property type="protein sequence ID" value="MCA9301851.1"/>
    <property type="molecule type" value="Genomic_DNA"/>
</dbReference>
<feature type="transmembrane region" description="Helical" evidence="1">
    <location>
        <begin position="279"/>
        <end position="299"/>
    </location>
</feature>
<name>A0A955DZ60_UNCKA</name>
<feature type="transmembrane region" description="Helical" evidence="1">
    <location>
        <begin position="404"/>
        <end position="426"/>
    </location>
</feature>
<feature type="transmembrane region" description="Helical" evidence="1">
    <location>
        <begin position="185"/>
        <end position="211"/>
    </location>
</feature>
<feature type="transmembrane region" description="Helical" evidence="1">
    <location>
        <begin position="49"/>
        <end position="69"/>
    </location>
</feature>
<evidence type="ECO:0000256" key="1">
    <source>
        <dbReference type="SAM" id="Phobius"/>
    </source>
</evidence>
<keyword evidence="1" id="KW-0472">Membrane</keyword>
<sequence>MPLKKIKTNTLPKAPPLKSLIGPSFIILGLGLGSGEIILWPFLSSKYGLGIIWGALVGITLQFFMNMEIERYALVRGESVFVGFARKMKLLPYWFLISTFLPWIWPGIAASSAKLFGHLLGVEQTQYLAIAFLLLMGLILSFGSVLYKTVERMQKVLIAVGVPSIFLLSIVLAQRSDFISLAKGMVGIGIGYSFLPIGIPIASFLAALAYAGAGGNLNLAQSFYVKDKGYGMGRYAGKIRNLLSGSSEKIDLTGSTFIVDDTSLPNFKKWWRSVNIEHLVVFWLTGSVTILLLALLSYVTTHSLGLRASDISFVIYESAEIGRRLFPFAGTFFLIVAGATLFGTQLTVLDATSRILTENLSIIKDEKSGISSRFVTKTYYSVLWLQIGAGIIIFLLGFTEPLQLLITAAVLNAFAMFVHVGLTLWLNITLLEKELKPSALRVAAMIVAFLFYGGFSAYTIINALLS</sequence>
<gene>
    <name evidence="2" type="ORF">KDA10_00585</name>
</gene>
<feature type="transmembrane region" description="Helical" evidence="1">
    <location>
        <begin position="90"/>
        <end position="108"/>
    </location>
</feature>
<feature type="transmembrane region" description="Helical" evidence="1">
    <location>
        <begin position="156"/>
        <end position="173"/>
    </location>
</feature>
<comment type="caution">
    <text evidence="2">The sequence shown here is derived from an EMBL/GenBank/DDBJ whole genome shotgun (WGS) entry which is preliminary data.</text>
</comment>
<protein>
    <submittedName>
        <fullName evidence="2">Nramp family divalent metal transporter</fullName>
    </submittedName>
</protein>
<feature type="transmembrane region" description="Helical" evidence="1">
    <location>
        <begin position="378"/>
        <end position="398"/>
    </location>
</feature>
<evidence type="ECO:0000313" key="3">
    <source>
        <dbReference type="Proteomes" id="UP000714817"/>
    </source>
</evidence>
<feature type="transmembrane region" description="Helical" evidence="1">
    <location>
        <begin position="128"/>
        <end position="147"/>
    </location>
</feature>
<proteinExistence type="predicted"/>
<dbReference type="AlphaFoldDB" id="A0A955DZ60"/>
<reference evidence="2" key="1">
    <citation type="submission" date="2020-04" db="EMBL/GenBank/DDBJ databases">
        <authorList>
            <person name="Zhang T."/>
        </authorList>
    </citation>
    <scope>NUCLEOTIDE SEQUENCE</scope>
    <source>
        <strain evidence="2">HKST-UBA80</strain>
    </source>
</reference>
<dbReference type="NCBIfam" id="NF037982">
    <property type="entry name" value="Nramp_1"/>
    <property type="match status" value="1"/>
</dbReference>
<feature type="transmembrane region" description="Helical" evidence="1">
    <location>
        <begin position="332"/>
        <end position="357"/>
    </location>
</feature>
<keyword evidence="1" id="KW-0812">Transmembrane</keyword>
<keyword evidence="1" id="KW-1133">Transmembrane helix</keyword>
<feature type="transmembrane region" description="Helical" evidence="1">
    <location>
        <begin position="438"/>
        <end position="461"/>
    </location>
</feature>
<organism evidence="2 3">
    <name type="scientific">candidate division WWE3 bacterium</name>
    <dbReference type="NCBI Taxonomy" id="2053526"/>
    <lineage>
        <taxon>Bacteria</taxon>
        <taxon>Katanobacteria</taxon>
    </lineage>
</organism>
<evidence type="ECO:0000313" key="2">
    <source>
        <dbReference type="EMBL" id="MCA9301851.1"/>
    </source>
</evidence>